<accession>A0A5Q0UEK6</accession>
<proteinExistence type="predicted"/>
<evidence type="ECO:0000256" key="1">
    <source>
        <dbReference type="SAM" id="MobiDB-lite"/>
    </source>
</evidence>
<dbReference type="KEGG" id="ncon:LC1Nh_0015"/>
<protein>
    <submittedName>
        <fullName evidence="2">Uncharacterized protein</fullName>
    </submittedName>
</protein>
<evidence type="ECO:0000313" key="2">
    <source>
        <dbReference type="EMBL" id="QGA79924.1"/>
    </source>
</evidence>
<organism evidence="2 3">
    <name type="scientific">Candidatus Nanohalobium constans</name>
    <dbReference type="NCBI Taxonomy" id="2565781"/>
    <lineage>
        <taxon>Archaea</taxon>
        <taxon>Candidatus Nanohalarchaeota</taxon>
        <taxon>Candidatus Nanohalobia</taxon>
        <taxon>Candidatus Nanohalobiales</taxon>
        <taxon>Candidatus Nanohalobiaceae</taxon>
        <taxon>Candidatus Nanohalobium</taxon>
    </lineage>
</organism>
<name>A0A5Q0UEK6_9ARCH</name>
<reference evidence="3" key="1">
    <citation type="submission" date="2019-05" db="EMBL/GenBank/DDBJ databases">
        <title>Candidatus Nanohalobium constans, a novel model system to study the DPANN nano-sized archaea: genomic and physiological characterization of a nanoarchaeon co-cultured with its chitinotrophic host.</title>
        <authorList>
            <person name="La Cono V."/>
            <person name="Arcadi E."/>
            <person name="Crisafi F."/>
            <person name="Denaro R."/>
            <person name="La Spada G."/>
            <person name="Messina E."/>
            <person name="Smedile F."/>
            <person name="Toshchakov S.V."/>
            <person name="Shevchenko M.A."/>
            <person name="Golyshin P.N."/>
            <person name="Golyshina O.V."/>
            <person name="Ferrer M."/>
            <person name="Rohde M."/>
            <person name="Mushegian A."/>
            <person name="Sorokin D.Y."/>
            <person name="Giuliano L."/>
            <person name="Yakimov M.M."/>
        </authorList>
    </citation>
    <scope>NUCLEOTIDE SEQUENCE [LARGE SCALE GENOMIC DNA]</scope>
    <source>
        <strain evidence="3">LC1Nh</strain>
    </source>
</reference>
<dbReference type="GeneID" id="42364395"/>
<dbReference type="EMBL" id="CP040089">
    <property type="protein sequence ID" value="QGA79924.1"/>
    <property type="molecule type" value="Genomic_DNA"/>
</dbReference>
<dbReference type="RefSeq" id="WP_153549663.1">
    <property type="nucleotide sequence ID" value="NZ_CP040089.1"/>
</dbReference>
<feature type="compositionally biased region" description="Polar residues" evidence="1">
    <location>
        <begin position="12"/>
        <end position="21"/>
    </location>
</feature>
<gene>
    <name evidence="2" type="ORF">LC1Nh_0015</name>
</gene>
<dbReference type="AlphaFoldDB" id="A0A5Q0UEK6"/>
<keyword evidence="3" id="KW-1185">Reference proteome</keyword>
<sequence>MKKPDPEEFTGQAEQKTSENTKIPGYNQIKEAGNKLRHSTYKHLGIEDEEGEVNKRRRNILVAVGASGIGTTVVDASILKELDIKTKKFPYSIEKRQEQIEQEFQEECRLAYGIDNTIVEEHNLADTQELHPHTGQQYLATYNQTQENWTLQGYKDRKHEEPKTVNVNNDEINQLLNNADEEWGEEIIEYCHLD</sequence>
<dbReference type="Proteomes" id="UP000377803">
    <property type="component" value="Chromosome"/>
</dbReference>
<feature type="region of interest" description="Disordered" evidence="1">
    <location>
        <begin position="1"/>
        <end position="22"/>
    </location>
</feature>
<evidence type="ECO:0000313" key="3">
    <source>
        <dbReference type="Proteomes" id="UP000377803"/>
    </source>
</evidence>